<comment type="caution">
    <text evidence="2">The sequence shown here is derived from an EMBL/GenBank/DDBJ whole genome shotgun (WGS) entry which is preliminary data.</text>
</comment>
<dbReference type="Pfam" id="PF14013">
    <property type="entry name" value="MT0933_antitox"/>
    <property type="match status" value="1"/>
</dbReference>
<dbReference type="OrthoDB" id="4828905at2"/>
<organism evidence="2 3">
    <name type="scientific">Pengzhenrongella frigida</name>
    <dbReference type="NCBI Taxonomy" id="1259133"/>
    <lineage>
        <taxon>Bacteria</taxon>
        <taxon>Bacillati</taxon>
        <taxon>Actinomycetota</taxon>
        <taxon>Actinomycetes</taxon>
        <taxon>Micrococcales</taxon>
        <taxon>Pengzhenrongella</taxon>
    </lineage>
</organism>
<dbReference type="AlphaFoldDB" id="A0A4Q5MWU8"/>
<gene>
    <name evidence="2" type="ORF">EUA98_15060</name>
</gene>
<protein>
    <submittedName>
        <fullName evidence="2">Antitoxin</fullName>
    </submittedName>
</protein>
<evidence type="ECO:0000256" key="1">
    <source>
        <dbReference type="SAM" id="MobiDB-lite"/>
    </source>
</evidence>
<keyword evidence="3" id="KW-1185">Reference proteome</keyword>
<dbReference type="InterPro" id="IPR028037">
    <property type="entry name" value="Antitoxin_Rv0909/MT0933"/>
</dbReference>
<evidence type="ECO:0000313" key="3">
    <source>
        <dbReference type="Proteomes" id="UP000293764"/>
    </source>
</evidence>
<dbReference type="Proteomes" id="UP000293764">
    <property type="component" value="Unassembled WGS sequence"/>
</dbReference>
<sequence>MGIDDIIGKAKDALKGHEDQVSDALDKGAEAIKSRTGDSTDSRIDDATDKAKDFLRSQKDPGQK</sequence>
<dbReference type="EMBL" id="SDWW01000040">
    <property type="protein sequence ID" value="RYV50182.1"/>
    <property type="molecule type" value="Genomic_DNA"/>
</dbReference>
<dbReference type="RefSeq" id="WP_130103513.1">
    <property type="nucleotide sequence ID" value="NZ_SDWW01000040.1"/>
</dbReference>
<evidence type="ECO:0000313" key="2">
    <source>
        <dbReference type="EMBL" id="RYV50182.1"/>
    </source>
</evidence>
<feature type="region of interest" description="Disordered" evidence="1">
    <location>
        <begin position="29"/>
        <end position="64"/>
    </location>
</feature>
<name>A0A4Q5MWU8_9MICO</name>
<proteinExistence type="predicted"/>
<accession>A0A4Q5MWU8</accession>
<reference evidence="2 3" key="1">
    <citation type="submission" date="2019-01" db="EMBL/GenBank/DDBJ databases">
        <title>Novel species of Cellulomonas.</title>
        <authorList>
            <person name="Liu Q."/>
            <person name="Xin Y.-H."/>
        </authorList>
    </citation>
    <scope>NUCLEOTIDE SEQUENCE [LARGE SCALE GENOMIC DNA]</scope>
    <source>
        <strain evidence="2 3">HLT2-17</strain>
    </source>
</reference>